<dbReference type="AlphaFoldDB" id="A0A1H7DAJ8"/>
<keyword evidence="3" id="KW-1185">Reference proteome</keyword>
<dbReference type="SUPFAM" id="SSF53756">
    <property type="entry name" value="UDP-Glycosyltransferase/glycogen phosphorylase"/>
    <property type="match status" value="1"/>
</dbReference>
<dbReference type="EMBL" id="FNYE01000027">
    <property type="protein sequence ID" value="SEJ97897.1"/>
    <property type="molecule type" value="Genomic_DNA"/>
</dbReference>
<feature type="domain" description="Glycosyl transferase family 1" evidence="1">
    <location>
        <begin position="205"/>
        <end position="362"/>
    </location>
</feature>
<dbReference type="RefSeq" id="WP_090871004.1">
    <property type="nucleotide sequence ID" value="NZ_FNYE01000027.1"/>
</dbReference>
<dbReference type="Gene3D" id="3.40.50.2000">
    <property type="entry name" value="Glycogen Phosphorylase B"/>
    <property type="match status" value="2"/>
</dbReference>
<keyword evidence="2" id="KW-0808">Transferase</keyword>
<gene>
    <name evidence="2" type="ORF">SAMN05192539_102762</name>
</gene>
<dbReference type="InterPro" id="IPR001296">
    <property type="entry name" value="Glyco_trans_1"/>
</dbReference>
<dbReference type="PANTHER" id="PTHR45947">
    <property type="entry name" value="SULFOQUINOVOSYL TRANSFERASE SQD2"/>
    <property type="match status" value="1"/>
</dbReference>
<dbReference type="CDD" id="cd03801">
    <property type="entry name" value="GT4_PimA-like"/>
    <property type="match status" value="1"/>
</dbReference>
<dbReference type="Pfam" id="PF00534">
    <property type="entry name" value="Glycos_transf_1"/>
    <property type="match status" value="1"/>
</dbReference>
<evidence type="ECO:0000313" key="2">
    <source>
        <dbReference type="EMBL" id="SEJ97897.1"/>
    </source>
</evidence>
<name>A0A1H7DAJ8_9BURK</name>
<dbReference type="STRING" id="667676.SAMN05192539_102762"/>
<sequence>MRMMFVIGHLGDYHVPRYEALKKLVERRGDEIFLVEIFGRSGVYAFPQLTRDAFFGKEPARAVTLEPDVTDAGGRWASVAYKLAGIARTLRPDVVVTLGYHTPYSLWLYLIRRTAGTFRIIYMSDSKLDDGVRHRFKERLKRALVCRFDGALVAGERHRAYAQTLGIPLERSRVGFDVIDVERFARLADNARASESETRRRYALPRRYVLCVSRFVPRKNVDVVVDAYARTGLADKGISLVLVGHGPDMRAIEGRVSSMQLDENVRFLDPVPNAQMPAVYALCDFMVLGSEFDQWGLCVNEAFAASKTAIVTQTCGAADELVKDSVNGFVVEPGNADALAEKMQMLALNDALRDAMSKRARQSVDKWSPSLFAANLMELADRLLCSERRVLVSAKR</sequence>
<dbReference type="InterPro" id="IPR050194">
    <property type="entry name" value="Glycosyltransferase_grp1"/>
</dbReference>
<accession>A0A1H7DAJ8</accession>
<organism evidence="2 3">
    <name type="scientific">Paraburkholderia diazotrophica</name>
    <dbReference type="NCBI Taxonomy" id="667676"/>
    <lineage>
        <taxon>Bacteria</taxon>
        <taxon>Pseudomonadati</taxon>
        <taxon>Pseudomonadota</taxon>
        <taxon>Betaproteobacteria</taxon>
        <taxon>Burkholderiales</taxon>
        <taxon>Burkholderiaceae</taxon>
        <taxon>Paraburkholderia</taxon>
    </lineage>
</organism>
<proteinExistence type="predicted"/>
<dbReference type="PANTHER" id="PTHR45947:SF3">
    <property type="entry name" value="SULFOQUINOVOSYL TRANSFERASE SQD2"/>
    <property type="match status" value="1"/>
</dbReference>
<protein>
    <submittedName>
        <fullName evidence="2">Glycosyltransferase involved in cell wall bisynthesis</fullName>
    </submittedName>
</protein>
<evidence type="ECO:0000313" key="3">
    <source>
        <dbReference type="Proteomes" id="UP000198866"/>
    </source>
</evidence>
<dbReference type="OrthoDB" id="9801573at2"/>
<reference evidence="3" key="1">
    <citation type="submission" date="2016-10" db="EMBL/GenBank/DDBJ databases">
        <authorList>
            <person name="Varghese N."/>
            <person name="Submissions S."/>
        </authorList>
    </citation>
    <scope>NUCLEOTIDE SEQUENCE [LARGE SCALE GENOMIC DNA]</scope>
    <source>
        <strain evidence="3">LMG 26031</strain>
    </source>
</reference>
<dbReference type="GO" id="GO:0016757">
    <property type="term" value="F:glycosyltransferase activity"/>
    <property type="evidence" value="ECO:0007669"/>
    <property type="project" value="InterPro"/>
</dbReference>
<dbReference type="Proteomes" id="UP000198866">
    <property type="component" value="Unassembled WGS sequence"/>
</dbReference>
<evidence type="ECO:0000259" key="1">
    <source>
        <dbReference type="Pfam" id="PF00534"/>
    </source>
</evidence>